<reference evidence="4" key="1">
    <citation type="submission" date="2021-02" db="EMBL/GenBank/DDBJ databases">
        <title>Genome sequence Cadophora malorum strain M34.</title>
        <authorList>
            <person name="Stefanovic E."/>
            <person name="Vu D."/>
            <person name="Scully C."/>
            <person name="Dijksterhuis J."/>
            <person name="Roader J."/>
            <person name="Houbraken J."/>
        </authorList>
    </citation>
    <scope>NUCLEOTIDE SEQUENCE</scope>
    <source>
        <strain evidence="4">M34</strain>
    </source>
</reference>
<feature type="chain" id="PRO_5034039372" description="Extracellular serine-rich protein" evidence="3">
    <location>
        <begin position="20"/>
        <end position="422"/>
    </location>
</feature>
<dbReference type="SUPFAM" id="SSF49503">
    <property type="entry name" value="Cupredoxins"/>
    <property type="match status" value="1"/>
</dbReference>
<evidence type="ECO:0000313" key="4">
    <source>
        <dbReference type="EMBL" id="KAG4417487.1"/>
    </source>
</evidence>
<feature type="compositionally biased region" description="Low complexity" evidence="1">
    <location>
        <begin position="173"/>
        <end position="185"/>
    </location>
</feature>
<dbReference type="PANTHER" id="PTHR34883">
    <property type="entry name" value="SERINE-RICH PROTEIN, PUTATIVE-RELATED-RELATED"/>
    <property type="match status" value="1"/>
</dbReference>
<feature type="compositionally biased region" description="Low complexity" evidence="1">
    <location>
        <begin position="398"/>
        <end position="409"/>
    </location>
</feature>
<evidence type="ECO:0000256" key="2">
    <source>
        <dbReference type="SAM" id="Phobius"/>
    </source>
</evidence>
<keyword evidence="2" id="KW-0812">Transmembrane</keyword>
<dbReference type="CDD" id="cd00920">
    <property type="entry name" value="Cupredoxin"/>
    <property type="match status" value="1"/>
</dbReference>
<feature type="signal peptide" evidence="3">
    <location>
        <begin position="1"/>
        <end position="19"/>
    </location>
</feature>
<dbReference type="Proteomes" id="UP000664132">
    <property type="component" value="Unassembled WGS sequence"/>
</dbReference>
<dbReference type="OrthoDB" id="2331100at2759"/>
<dbReference type="Gene3D" id="2.60.40.420">
    <property type="entry name" value="Cupredoxins - blue copper proteins"/>
    <property type="match status" value="1"/>
</dbReference>
<keyword evidence="5" id="KW-1185">Reference proteome</keyword>
<name>A0A8H7TD47_9HELO</name>
<keyword evidence="2" id="KW-1133">Transmembrane helix</keyword>
<evidence type="ECO:0008006" key="6">
    <source>
        <dbReference type="Google" id="ProtNLM"/>
    </source>
</evidence>
<keyword evidence="3" id="KW-0732">Signal</keyword>
<evidence type="ECO:0000256" key="3">
    <source>
        <dbReference type="SAM" id="SignalP"/>
    </source>
</evidence>
<proteinExistence type="predicted"/>
<evidence type="ECO:0000256" key="1">
    <source>
        <dbReference type="SAM" id="MobiDB-lite"/>
    </source>
</evidence>
<dbReference type="EMBL" id="JAFJYH010000153">
    <property type="protein sequence ID" value="KAG4417487.1"/>
    <property type="molecule type" value="Genomic_DNA"/>
</dbReference>
<feature type="region of interest" description="Disordered" evidence="1">
    <location>
        <begin position="357"/>
        <end position="410"/>
    </location>
</feature>
<evidence type="ECO:0000313" key="5">
    <source>
        <dbReference type="Proteomes" id="UP000664132"/>
    </source>
</evidence>
<gene>
    <name evidence="4" type="ORF">IFR04_009370</name>
</gene>
<organism evidence="4 5">
    <name type="scientific">Cadophora malorum</name>
    <dbReference type="NCBI Taxonomy" id="108018"/>
    <lineage>
        <taxon>Eukaryota</taxon>
        <taxon>Fungi</taxon>
        <taxon>Dikarya</taxon>
        <taxon>Ascomycota</taxon>
        <taxon>Pezizomycotina</taxon>
        <taxon>Leotiomycetes</taxon>
        <taxon>Helotiales</taxon>
        <taxon>Ploettnerulaceae</taxon>
        <taxon>Cadophora</taxon>
    </lineage>
</organism>
<dbReference type="PANTHER" id="PTHR34883:SF19">
    <property type="entry name" value="EXTRACELLULAR SERINE-RICH PROTEIN"/>
    <property type="match status" value="1"/>
</dbReference>
<comment type="caution">
    <text evidence="4">The sequence shown here is derived from an EMBL/GenBank/DDBJ whole genome shotgun (WGS) entry which is preliminary data.</text>
</comment>
<keyword evidence="2" id="KW-0472">Membrane</keyword>
<dbReference type="AlphaFoldDB" id="A0A8H7TD47"/>
<dbReference type="InterPro" id="IPR008972">
    <property type="entry name" value="Cupredoxin"/>
</dbReference>
<protein>
    <recommendedName>
        <fullName evidence="6">Extracellular serine-rich protein</fullName>
    </recommendedName>
</protein>
<dbReference type="InterPro" id="IPR052953">
    <property type="entry name" value="Ser-rich/MCO-related"/>
</dbReference>
<feature type="region of interest" description="Disordered" evidence="1">
    <location>
        <begin position="164"/>
        <end position="185"/>
    </location>
</feature>
<feature type="transmembrane region" description="Helical" evidence="2">
    <location>
        <begin position="224"/>
        <end position="245"/>
    </location>
</feature>
<accession>A0A8H7TD47</accession>
<sequence>MLLDVISIVSIAFIGIATCQSSTTTSSAPGATHTVSVGADGLNFTANQVYANKGDIIEYRFYPQNHSVARAAFGNEPCIPYELTGPGRVGFWSGFNPIALVLSNPPIWRLLINDTEPIFFYCSSPGACLEGMVGVINPNSSFTYAQQFNYTQNAKLDFSPGEYFPKESRPSRTTTATGATFTPTPIASTPTSPVINAVQTTAVTVPVPPHPHNGSKPSLAAGPIAGIVLGTIAVVALASALLYMCGRRQSLKELLQHQHQASSQPLPNHNSYQTTASGMSEAQYPTIQKTPVVAERRWVGAGTETESYRSLSPPGDERIGVMGMQNGGGRMISQGQPSPHVGSQGFQPTPAYYSSLERENAQASAGLRPYNPAPKVSQTGPHELASPDEMRPFSYTDSESGLSSPNPSSIIEVWMQESVKKA</sequence>